<dbReference type="Pfam" id="PF14107">
    <property type="entry name" value="DUF4280"/>
    <property type="match status" value="1"/>
</dbReference>
<protein>
    <recommendedName>
        <fullName evidence="3">DUF4280 domain-containing protein</fullName>
    </recommendedName>
</protein>
<dbReference type="AlphaFoldDB" id="A0A239TBB8"/>
<dbReference type="RefSeq" id="WP_027889913.1">
    <property type="nucleotide sequence ID" value="NZ_LT906446.1"/>
</dbReference>
<gene>
    <name evidence="1" type="ORF">SAMEA4364220_00156</name>
</gene>
<dbReference type="EMBL" id="LT906446">
    <property type="protein sequence ID" value="SNU94153.1"/>
    <property type="molecule type" value="Genomic_DNA"/>
</dbReference>
<accession>A0A239TBB8</accession>
<dbReference type="InterPro" id="IPR025460">
    <property type="entry name" value="DUF4280"/>
</dbReference>
<evidence type="ECO:0000313" key="2">
    <source>
        <dbReference type="Proteomes" id="UP000215383"/>
    </source>
</evidence>
<organism evidence="1 2">
    <name type="scientific">Megamonas hypermegale</name>
    <dbReference type="NCBI Taxonomy" id="158847"/>
    <lineage>
        <taxon>Bacteria</taxon>
        <taxon>Bacillati</taxon>
        <taxon>Bacillota</taxon>
        <taxon>Negativicutes</taxon>
        <taxon>Selenomonadales</taxon>
        <taxon>Selenomonadaceae</taxon>
        <taxon>Megamonas</taxon>
    </lineage>
</organism>
<reference evidence="1 2" key="1">
    <citation type="submission" date="2017-06" db="EMBL/GenBank/DDBJ databases">
        <authorList>
            <consortium name="Pathogen Informatics"/>
        </authorList>
    </citation>
    <scope>NUCLEOTIDE SEQUENCE [LARGE SCALE GENOMIC DNA]</scope>
    <source>
        <strain evidence="1 2">NCTC10570</strain>
    </source>
</reference>
<sequence>MADYLTENAIFSCNMSPTVIIKCKETSNKKVKYKGTALLTKSAKIDTKAGICPILTAQAQGAPQMCRCSLSGWINYSMNTSAQGTAFLTENSRNSCTYGGIISVKSSGLFFQKVVKGSKASISSVNWLKPFVEVSQKNPDTMPKSIKSVDINNSGSLKAGDFSSQAVNQKKIINTLDFKSNTVQPLVTKDEVKSKPQNLLCNMDKGEKCKQCRYPSASVEVNNDSIKLRRNYENQSDDEKDDYDRYYEDIFDNFTEKYWTDAAHHIISGNQVFKKCQGIVKLANFYNEEYLSGNTAYKGYDINSAKNCIMLISKDVEYSKKVNSNVKKNISAYDAMSTTGIQWHLGGHSYTFNKEEIPILHQRIKLFTKKEARELKNYAELVEEELNKIQISMCRNKVCRATPRQNAAFVTRMNNLSSKIKKYLGDFRIKPHRSYPYYVSLEAFRYTFSLPRTGKIMLVRQGNKENSLLLEKFRIKRFEDTIMDRDKNLDFSRIFNEQDGQNPKEFVFNDEQSKKDCIYFCDNIEHFILIDNPNLNLLPFKIEAENILSLQGIEKMSSEQFLQQHDTEILVFLRNNVVTYTAPVKKIKERLQLGG</sequence>
<dbReference type="Proteomes" id="UP000215383">
    <property type="component" value="Chromosome 1"/>
</dbReference>
<proteinExistence type="predicted"/>
<name>A0A239TBB8_9FIRM</name>
<evidence type="ECO:0000313" key="1">
    <source>
        <dbReference type="EMBL" id="SNU94153.1"/>
    </source>
</evidence>
<dbReference type="GeneID" id="78506200"/>
<keyword evidence="2" id="KW-1185">Reference proteome</keyword>
<evidence type="ECO:0008006" key="3">
    <source>
        <dbReference type="Google" id="ProtNLM"/>
    </source>
</evidence>